<protein>
    <submittedName>
        <fullName evidence="1 3">Uncharacterized protein</fullName>
    </submittedName>
</protein>
<reference evidence="3" key="1">
    <citation type="submission" date="2016-06" db="UniProtKB">
        <authorList>
            <consortium name="WormBaseParasite"/>
        </authorList>
    </citation>
    <scope>IDENTIFICATION</scope>
</reference>
<keyword evidence="2" id="KW-1185">Reference proteome</keyword>
<accession>A0A183IDQ4</accession>
<sequence length="71" mass="8105">MVEANRFVYSFQVHVWESTPGLLCDDLLPNQPIDRQDEHLCSALTLIKKSRDTTDLTSHCSRLTNGNNEDD</sequence>
<proteinExistence type="predicted"/>
<evidence type="ECO:0000313" key="1">
    <source>
        <dbReference type="EMBL" id="VDO95371.1"/>
    </source>
</evidence>
<dbReference type="WBParaSite" id="SBAD_0000183601-mRNA-1">
    <property type="protein sequence ID" value="SBAD_0000183601-mRNA-1"/>
    <property type="gene ID" value="SBAD_0000183601"/>
</dbReference>
<dbReference type="Proteomes" id="UP000270296">
    <property type="component" value="Unassembled WGS sequence"/>
</dbReference>
<organism evidence="3">
    <name type="scientific">Soboliphyme baturini</name>
    <dbReference type="NCBI Taxonomy" id="241478"/>
    <lineage>
        <taxon>Eukaryota</taxon>
        <taxon>Metazoa</taxon>
        <taxon>Ecdysozoa</taxon>
        <taxon>Nematoda</taxon>
        <taxon>Enoplea</taxon>
        <taxon>Dorylaimia</taxon>
        <taxon>Dioctophymatida</taxon>
        <taxon>Dioctophymatoidea</taxon>
        <taxon>Soboliphymatidae</taxon>
        <taxon>Soboliphyme</taxon>
    </lineage>
</organism>
<evidence type="ECO:0000313" key="2">
    <source>
        <dbReference type="Proteomes" id="UP000270296"/>
    </source>
</evidence>
<name>A0A183IDQ4_9BILA</name>
<dbReference type="EMBL" id="UZAM01006940">
    <property type="protein sequence ID" value="VDO95371.1"/>
    <property type="molecule type" value="Genomic_DNA"/>
</dbReference>
<reference evidence="1 2" key="2">
    <citation type="submission" date="2018-11" db="EMBL/GenBank/DDBJ databases">
        <authorList>
            <consortium name="Pathogen Informatics"/>
        </authorList>
    </citation>
    <scope>NUCLEOTIDE SEQUENCE [LARGE SCALE GENOMIC DNA]</scope>
</reference>
<evidence type="ECO:0000313" key="3">
    <source>
        <dbReference type="WBParaSite" id="SBAD_0000183601-mRNA-1"/>
    </source>
</evidence>
<dbReference type="AlphaFoldDB" id="A0A183IDQ4"/>
<gene>
    <name evidence="1" type="ORF">SBAD_LOCUS1748</name>
</gene>